<organism evidence="5 6">
    <name type="scientific">Streblomastix strix</name>
    <dbReference type="NCBI Taxonomy" id="222440"/>
    <lineage>
        <taxon>Eukaryota</taxon>
        <taxon>Metamonada</taxon>
        <taxon>Preaxostyla</taxon>
        <taxon>Oxymonadida</taxon>
        <taxon>Streblomastigidae</taxon>
        <taxon>Streblomastix</taxon>
    </lineage>
</organism>
<dbReference type="OrthoDB" id="626167at2759"/>
<dbReference type="Proteomes" id="UP000324800">
    <property type="component" value="Unassembled WGS sequence"/>
</dbReference>
<reference evidence="5 6" key="1">
    <citation type="submission" date="2019-03" db="EMBL/GenBank/DDBJ databases">
        <title>Single cell metagenomics reveals metabolic interactions within the superorganism composed of flagellate Streblomastix strix and complex community of Bacteroidetes bacteria on its surface.</title>
        <authorList>
            <person name="Treitli S.C."/>
            <person name="Kolisko M."/>
            <person name="Husnik F."/>
            <person name="Keeling P."/>
            <person name="Hampl V."/>
        </authorList>
    </citation>
    <scope>NUCLEOTIDE SEQUENCE [LARGE SCALE GENOMIC DNA]</scope>
    <source>
        <strain evidence="5">ST1C</strain>
    </source>
</reference>
<evidence type="ECO:0000256" key="1">
    <source>
        <dbReference type="ARBA" id="ARBA00022737"/>
    </source>
</evidence>
<feature type="repeat" description="TPR" evidence="3">
    <location>
        <begin position="247"/>
        <end position="280"/>
    </location>
</feature>
<dbReference type="SMART" id="SM00028">
    <property type="entry name" value="TPR"/>
    <property type="match status" value="7"/>
</dbReference>
<dbReference type="PROSITE" id="PS50005">
    <property type="entry name" value="TPR"/>
    <property type="match status" value="2"/>
</dbReference>
<keyword evidence="2 3" id="KW-0802">TPR repeat</keyword>
<dbReference type="InterPro" id="IPR019734">
    <property type="entry name" value="TPR_rpt"/>
</dbReference>
<evidence type="ECO:0000256" key="4">
    <source>
        <dbReference type="SAM" id="MobiDB-lite"/>
    </source>
</evidence>
<feature type="compositionally biased region" description="Acidic residues" evidence="4">
    <location>
        <begin position="403"/>
        <end position="416"/>
    </location>
</feature>
<name>A0A5J4WQD2_9EUKA</name>
<keyword evidence="1" id="KW-0677">Repeat</keyword>
<dbReference type="PANTHER" id="PTHR45641">
    <property type="entry name" value="TETRATRICOPEPTIDE REPEAT PROTEIN (AFU_ORTHOLOGUE AFUA_6G03870)"/>
    <property type="match status" value="1"/>
</dbReference>
<dbReference type="Pfam" id="PF13424">
    <property type="entry name" value="TPR_12"/>
    <property type="match status" value="3"/>
</dbReference>
<evidence type="ECO:0000313" key="5">
    <source>
        <dbReference type="EMBL" id="KAA6396933.1"/>
    </source>
</evidence>
<proteinExistence type="predicted"/>
<feature type="region of interest" description="Disordered" evidence="4">
    <location>
        <begin position="388"/>
        <end position="419"/>
    </location>
</feature>
<comment type="caution">
    <text evidence="5">The sequence shown here is derived from an EMBL/GenBank/DDBJ whole genome shotgun (WGS) entry which is preliminary data.</text>
</comment>
<feature type="repeat" description="TPR" evidence="3">
    <location>
        <begin position="163"/>
        <end position="196"/>
    </location>
</feature>
<evidence type="ECO:0000256" key="3">
    <source>
        <dbReference type="PROSITE-ProRule" id="PRU00339"/>
    </source>
</evidence>
<dbReference type="InterPro" id="IPR011990">
    <property type="entry name" value="TPR-like_helical_dom_sf"/>
</dbReference>
<evidence type="ECO:0000256" key="2">
    <source>
        <dbReference type="ARBA" id="ARBA00022803"/>
    </source>
</evidence>
<evidence type="ECO:0000313" key="6">
    <source>
        <dbReference type="Proteomes" id="UP000324800"/>
    </source>
</evidence>
<accession>A0A5J4WQD2</accession>
<dbReference type="Gene3D" id="1.25.40.10">
    <property type="entry name" value="Tetratricopeptide repeat domain"/>
    <property type="match status" value="3"/>
</dbReference>
<protein>
    <submittedName>
        <fullName evidence="5">Putative tetratricopeptide repeat protein</fullName>
    </submittedName>
</protein>
<sequence>MSHIDDEWKRSPLKNPPFSVVLRDHVGKGGSVESYKTLEIEAHEHLKAGEYEECLRVTELAKKKIIGTLGARSPELIYIKLMQCEAYTALMRLPEALDNVQQAGKLLDLCPGLTESHIFRVYYWRDLGILHRKQLRLDDAALCFQKVASIRKQYQGESHPDTALALVDLALVYKLKGEYDRSLQLLQYALVVHEEYYGSDSIHVGSNLLHQGGVYMRSGRWKEAMEAIKQGKAIMISCGSAEQVDVATADLNLGIIAANSDKFEEAIRFFEKAAQMREQLLGMVHPDTAIVYIHIARALLAQKLYDESEEHVNKALDILETKIATMNNEAKQLDLEKKEQEASEKQENKDGHEDEIKELETQIANAFLTEGASGEAYDIFQEMLDKMNGKKRKKKEDNKDNKDDDEYEEESEDDDMGTGVGKDGLYYEIGQYDPNKAAIICGMANALRQQCKYDKASKMYMRALRLYEMESGIYNSNTATIHMNLGNTYYAWMNMDNAMKHFNLARAVRERIFGTIHPLTCQCLKGIGAVYYALHRFDEALDVYSHAANYLEALNGYNNIDVLEIRRTISEIIRDRAAWKAKEGK</sequence>
<dbReference type="SUPFAM" id="SSF48452">
    <property type="entry name" value="TPR-like"/>
    <property type="match status" value="2"/>
</dbReference>
<dbReference type="EMBL" id="SNRW01001308">
    <property type="protein sequence ID" value="KAA6396933.1"/>
    <property type="molecule type" value="Genomic_DNA"/>
</dbReference>
<gene>
    <name evidence="5" type="ORF">EZS28_007543</name>
</gene>
<feature type="region of interest" description="Disordered" evidence="4">
    <location>
        <begin position="333"/>
        <end position="354"/>
    </location>
</feature>
<dbReference type="AlphaFoldDB" id="A0A5J4WQD2"/>